<feature type="region of interest" description="Disordered" evidence="2">
    <location>
        <begin position="960"/>
        <end position="997"/>
    </location>
</feature>
<gene>
    <name evidence="4" type="ORF">CTOB1V02_LOCUS6778</name>
</gene>
<feature type="compositionally biased region" description="Low complexity" evidence="2">
    <location>
        <begin position="1311"/>
        <end position="1348"/>
    </location>
</feature>
<reference evidence="4" key="1">
    <citation type="submission" date="2020-11" db="EMBL/GenBank/DDBJ databases">
        <authorList>
            <person name="Tran Van P."/>
        </authorList>
    </citation>
    <scope>NUCLEOTIDE SEQUENCE</scope>
</reference>
<evidence type="ECO:0000256" key="3">
    <source>
        <dbReference type="SAM" id="Phobius"/>
    </source>
</evidence>
<feature type="compositionally biased region" description="Low complexity" evidence="2">
    <location>
        <begin position="1414"/>
        <end position="1430"/>
    </location>
</feature>
<evidence type="ECO:0000256" key="2">
    <source>
        <dbReference type="SAM" id="MobiDB-lite"/>
    </source>
</evidence>
<feature type="region of interest" description="Disordered" evidence="2">
    <location>
        <begin position="302"/>
        <end position="330"/>
    </location>
</feature>
<keyword evidence="3" id="KW-0472">Membrane</keyword>
<feature type="compositionally biased region" description="Pro residues" evidence="2">
    <location>
        <begin position="972"/>
        <end position="981"/>
    </location>
</feature>
<proteinExistence type="predicted"/>
<keyword evidence="3" id="KW-0812">Transmembrane</keyword>
<feature type="region of interest" description="Disordered" evidence="2">
    <location>
        <begin position="1052"/>
        <end position="1537"/>
    </location>
</feature>
<dbReference type="CDD" id="cd14686">
    <property type="entry name" value="bZIP"/>
    <property type="match status" value="1"/>
</dbReference>
<feature type="compositionally biased region" description="Low complexity" evidence="2">
    <location>
        <begin position="1173"/>
        <end position="1184"/>
    </location>
</feature>
<feature type="compositionally biased region" description="Polar residues" evidence="2">
    <location>
        <begin position="308"/>
        <end position="329"/>
    </location>
</feature>
<feature type="compositionally biased region" description="Low complexity" evidence="2">
    <location>
        <begin position="1052"/>
        <end position="1062"/>
    </location>
</feature>
<dbReference type="PANTHER" id="PTHR45615">
    <property type="entry name" value="MYOSIN HEAVY CHAIN, NON-MUSCLE"/>
    <property type="match status" value="1"/>
</dbReference>
<feature type="coiled-coil region" evidence="1">
    <location>
        <begin position="218"/>
        <end position="288"/>
    </location>
</feature>
<feature type="compositionally biased region" description="Basic and acidic residues" evidence="2">
    <location>
        <begin position="1235"/>
        <end position="1244"/>
    </location>
</feature>
<name>A0A7R8WHL3_9CRUS</name>
<evidence type="ECO:0000256" key="1">
    <source>
        <dbReference type="SAM" id="Coils"/>
    </source>
</evidence>
<evidence type="ECO:0000313" key="4">
    <source>
        <dbReference type="EMBL" id="CAD7228899.1"/>
    </source>
</evidence>
<feature type="region of interest" description="Disordered" evidence="2">
    <location>
        <begin position="412"/>
        <end position="437"/>
    </location>
</feature>
<feature type="compositionally biased region" description="Basic and acidic residues" evidence="2">
    <location>
        <begin position="1113"/>
        <end position="1122"/>
    </location>
</feature>
<keyword evidence="1" id="KW-0175">Coiled coil</keyword>
<feature type="transmembrane region" description="Helical" evidence="3">
    <location>
        <begin position="1676"/>
        <end position="1699"/>
    </location>
</feature>
<dbReference type="EMBL" id="OB661754">
    <property type="protein sequence ID" value="CAD7228899.1"/>
    <property type="molecule type" value="Genomic_DNA"/>
</dbReference>
<sequence length="1722" mass="190144">MEVQELMEQEIDGLRERLEEKQKAYFSSIRQMHKDLLEKDKVLTQRNEMLKSTRARNEELEEKVRQLNQANRELKKLERDVRCKMSQLSSEQESERREWEKAKRILQDELESERNQSSCLRETIGTLQSQLTEASEHRAQEERAEVASRVEKDRELELAKAEIQSLKRDLEVSGRVNATMRNQLNMRNDPLYSLSPTAVAVNRVFKEHLNLSDFYSELQIKKARCEQLVLENKKQQEQLEKYQEELHSSFLPKISRLQEEAASVCRVNVDLEEKMAALKSEVERLRRSVALGAQEVQNERNSKLALQRSMSQSTLEESVPDSTVLNASRQQEDAELRLDLAKAREELNELRRDRESCQRLLTTLQTENAALRNVIACEIGQEVPQDVASSSCVTRSSLSIASLQIPRTSSSPEFRRISPLLSSPPSANRAREREQAWHVEEKRALQDRIDQLRKELNESSERSSKQLQEKERLLTSLQYKKGVLESECDDLKEKSTELENERRRAVEECLQLRQNNSMLRDQHKMLEEKVAELEAALHDRTLVNEELESKLNSERIKQRGEERRLIRDSLKMAEQEKEKMSKEFLHKLDEALAAMGAEGEAEKKKLQEEVIELRLENSCLRSGHLEEVTTLRGSFRELESQVSELKEKLREETNQGKKLKEHLTEANRHIKELTDAQGPGSLLEARCRRTEKDLEDAQANLEVAKEKIRAAETELELLRPLKKELEEKEKEIKKEHEDYVSALEEKKEDVRKLEEAMAALVQTSEKAAAETRDWQEKYSVAQRLEKVVEEKESALTDLESRLEEEVRSSAELRLRLNVLEEAAASTRKADEEHQRELVEARLKEEEMKKKTADLETALSAAAEDQKKSTEQLEALQARVDLLKKEAMEAESLRAQLAKAEVGSVTSLVEENRKLHHVVEESKKKIRVAYDEWEKEKERIQQMEAQIQELTQQNQQLENRVEEMKRTGSHPGSPAPTRPAAPPAATSSKPSTTSLVPPLLKDTYSLSPTLLLPKAVASAVAATGVSAPSSPPRLTASVRPTPLVAVPPVVQSPTAAPALPSAPEDSGPTVPAAEMPSSASTAVQPADTEDSSPTSSRPLRLKRRRSGEGSEAAGEAKRSRDVDGVGSSHASQDAEVTGAEEQPMPEGEAPSSPPRLTASVRPTPLVAVPPVVQSPTAAPALPSAPEDSGPTVPAAEMPSSAATAVQPADTEDSSPTSSRPLRLKRRRSGEGSEAAGEAKRSRDVDAVGSSHASQDAEVTGAEEQPMPEGEDFSREDFDEYQSLEGPPIAAEAAAENVESGSADHAGNEDNEASGSGPSAESESSGGRAEQEASPQEPVAVEVAPVDPSVGQQPDVVGSHEVQGHQISSTSTSGNRGETEGLLGNQGGTEGLVGNRVPRPLHPVRMAPVAIETPVAASASSSSPDDAPAASAGTPGNPRPEPEASLSSEDPVSAVPVSTRASSSSISGPLGLVGPRGLAPPVPRDVGVGDQGYPNSGQESLSRGPAHSNAKETGDARPLSPSDGPWRHGLLGATPRGNEAPLSGITRPGLLCNIRWEVISEEEESEIRRWVEAFPPGFLDDDLECYWMWHQPGLLLVLVLSMLLLPPMATSQAMFNFGGVLDPAVLLHLTAVRQARVSSPQRRENSIAESRFVPGPGLEAKASHPGPWEANAFWGIKYWQLMVILFVVVLIVLGFLCLSFGRYCTGAGMLQVKPILEPLKPPRR</sequence>
<keyword evidence="3" id="KW-1133">Transmembrane helix</keyword>
<feature type="compositionally biased region" description="Polar residues" evidence="2">
    <location>
        <begin position="1363"/>
        <end position="1374"/>
    </location>
</feature>
<protein>
    <submittedName>
        <fullName evidence="4">Uncharacterized protein</fullName>
    </submittedName>
</protein>
<feature type="compositionally biased region" description="Low complexity" evidence="2">
    <location>
        <begin position="982"/>
        <end position="993"/>
    </location>
</feature>
<organism evidence="4">
    <name type="scientific">Cyprideis torosa</name>
    <dbReference type="NCBI Taxonomy" id="163714"/>
    <lineage>
        <taxon>Eukaryota</taxon>
        <taxon>Metazoa</taxon>
        <taxon>Ecdysozoa</taxon>
        <taxon>Arthropoda</taxon>
        <taxon>Crustacea</taxon>
        <taxon>Oligostraca</taxon>
        <taxon>Ostracoda</taxon>
        <taxon>Podocopa</taxon>
        <taxon>Podocopida</taxon>
        <taxon>Cytherocopina</taxon>
        <taxon>Cytheroidea</taxon>
        <taxon>Cytherideidae</taxon>
        <taxon>Cyprideis</taxon>
    </lineage>
</organism>
<feature type="coiled-coil region" evidence="1">
    <location>
        <begin position="4"/>
        <end position="123"/>
    </location>
</feature>
<dbReference type="PANTHER" id="PTHR45615:SF80">
    <property type="entry name" value="GRIP DOMAIN-CONTAINING PROTEIN"/>
    <property type="match status" value="1"/>
</dbReference>
<accession>A0A7R8WHL3</accession>